<evidence type="ECO:0000256" key="6">
    <source>
        <dbReference type="SAM" id="MobiDB-lite"/>
    </source>
</evidence>
<feature type="coiled-coil region" evidence="5">
    <location>
        <begin position="38"/>
        <end position="72"/>
    </location>
</feature>
<comment type="pathway">
    <text evidence="1">Cell wall biogenesis; cell wall polysaccharide biosynthesis.</text>
</comment>
<dbReference type="RefSeq" id="WP_259312836.1">
    <property type="nucleotide sequence ID" value="NZ_CP087164.1"/>
</dbReference>
<dbReference type="SUPFAM" id="SSF53448">
    <property type="entry name" value="Nucleotide-diphospho-sugar transferases"/>
    <property type="match status" value="1"/>
</dbReference>
<evidence type="ECO:0000259" key="8">
    <source>
        <dbReference type="Pfam" id="PF13439"/>
    </source>
</evidence>
<dbReference type="InterPro" id="IPR028098">
    <property type="entry name" value="Glyco_trans_4-like_N"/>
</dbReference>
<dbReference type="KEGG" id="sbae:DSM104329_05251"/>
<evidence type="ECO:0000256" key="3">
    <source>
        <dbReference type="ARBA" id="ARBA00022676"/>
    </source>
</evidence>
<evidence type="ECO:0000256" key="4">
    <source>
        <dbReference type="ARBA" id="ARBA00022679"/>
    </source>
</evidence>
<evidence type="ECO:0000313" key="10">
    <source>
        <dbReference type="Proteomes" id="UP001162834"/>
    </source>
</evidence>
<keyword evidence="5" id="KW-0175">Coiled coil</keyword>
<dbReference type="SUPFAM" id="SSF53756">
    <property type="entry name" value="UDP-Glycosyltransferase/glycogen phosphorylase"/>
    <property type="match status" value="1"/>
</dbReference>
<dbReference type="Pfam" id="PF13439">
    <property type="entry name" value="Glyco_transf_4"/>
    <property type="match status" value="1"/>
</dbReference>
<keyword evidence="4" id="KW-0808">Transferase</keyword>
<evidence type="ECO:0000256" key="2">
    <source>
        <dbReference type="ARBA" id="ARBA00006739"/>
    </source>
</evidence>
<evidence type="ECO:0000256" key="1">
    <source>
        <dbReference type="ARBA" id="ARBA00004776"/>
    </source>
</evidence>
<feature type="domain" description="Glycosyltransferase 2-like" evidence="7">
    <location>
        <begin position="146"/>
        <end position="255"/>
    </location>
</feature>
<comment type="similarity">
    <text evidence="2">Belongs to the glycosyltransferase 2 family.</text>
</comment>
<dbReference type="Pfam" id="PF00535">
    <property type="entry name" value="Glycos_transf_2"/>
    <property type="match status" value="1"/>
</dbReference>
<dbReference type="InterPro" id="IPR001173">
    <property type="entry name" value="Glyco_trans_2-like"/>
</dbReference>
<dbReference type="InterPro" id="IPR029044">
    <property type="entry name" value="Nucleotide-diphossugar_trans"/>
</dbReference>
<dbReference type="EMBL" id="CP087164">
    <property type="protein sequence ID" value="UGS38821.1"/>
    <property type="molecule type" value="Genomic_DNA"/>
</dbReference>
<evidence type="ECO:0008006" key="11">
    <source>
        <dbReference type="Google" id="ProtNLM"/>
    </source>
</evidence>
<protein>
    <recommendedName>
        <fullName evidence="11">Glycosyltransferase</fullName>
    </recommendedName>
</protein>
<sequence length="839" mass="92871">MASDDLTSLHERQIAWLREELTLLRGESAAAPGLRTALAESSERLEQLEAALEELLAERAALLDDARRLQTSRSWRYGHRVMRALGRVRRRPLSNEGAAESLVARLSTPPPSVDAAIATLPVKQTVRRRDPGGVDLTRMAAVPSVTIIVPIHNAAEELERCLDSLVRNTGSRGRLLLVDDASTDPRIAVLLERCARLANVRVLVNEQNLGFTATVNRGFDQADADADVVVLNSDTEVPPRWLEQLMIAAYEEREIGTVTPVSNNAGAFSVPEIDADNALPPGFAPDDIARLVARDPALVRLRAPTGSGFCLYIKRACLETVGRFDEERFPRGYGEENDFCMRASALGWSHAVDDATWVLHHRESSFGEEKAALVARNRVTLDERHPRYTSLVRAFVASDELRTLREHTRELFAWAERGGAPPLPRLLFVLHVGGGGVPATSGDLMRGLAARYDCLALTSDGVTMRLSRWEPGGLRELEQWQLETPWQAVDFERPDGAAIARHVLTAYAVEIVHVRHLFRHTLDLPLTAEALGIPVIVSFHDFYLSCPTIHLLDEDHRYCAGICTDGDGVCQVPPTMGAIPPLKHRWINDWRHRIAPVLENADALVTTSEHIRFVYRRTYPGIEDVPFAIIPHGRDLEQASGIAVVPEPGEPIRILVPGNIGEHKGAQLLAEMKALDTEDRLELHFLGLVPPRFLHLGVQHGGYERDQFLARVREIGPSFAAVLSITAESYSHTLTEAWAAGIPVVASDLGALRERIGAQGGGWLVPHDDPAEVVRRIFEIADDPEEYRRQQARAILHETSVSDMAQAYAELYREVADRRRAFRPRSPDTAPEALSPAGR</sequence>
<organism evidence="9 10">
    <name type="scientific">Capillimicrobium parvum</name>
    <dbReference type="NCBI Taxonomy" id="2884022"/>
    <lineage>
        <taxon>Bacteria</taxon>
        <taxon>Bacillati</taxon>
        <taxon>Actinomycetota</taxon>
        <taxon>Thermoleophilia</taxon>
        <taxon>Solirubrobacterales</taxon>
        <taxon>Capillimicrobiaceae</taxon>
        <taxon>Capillimicrobium</taxon>
    </lineage>
</organism>
<proteinExistence type="inferred from homology"/>
<evidence type="ECO:0000256" key="5">
    <source>
        <dbReference type="SAM" id="Coils"/>
    </source>
</evidence>
<dbReference type="AlphaFoldDB" id="A0A9E7C2U3"/>
<name>A0A9E7C2U3_9ACTN</name>
<dbReference type="Proteomes" id="UP001162834">
    <property type="component" value="Chromosome"/>
</dbReference>
<dbReference type="PANTHER" id="PTHR43179:SF12">
    <property type="entry name" value="GALACTOFURANOSYLTRANSFERASE GLFT2"/>
    <property type="match status" value="1"/>
</dbReference>
<dbReference type="Pfam" id="PF13692">
    <property type="entry name" value="Glyco_trans_1_4"/>
    <property type="match status" value="1"/>
</dbReference>
<keyword evidence="3" id="KW-0328">Glycosyltransferase</keyword>
<gene>
    <name evidence="9" type="ORF">DSM104329_05251</name>
</gene>
<dbReference type="GO" id="GO:0016757">
    <property type="term" value="F:glycosyltransferase activity"/>
    <property type="evidence" value="ECO:0007669"/>
    <property type="project" value="UniProtKB-KW"/>
</dbReference>
<evidence type="ECO:0000313" key="9">
    <source>
        <dbReference type="EMBL" id="UGS38821.1"/>
    </source>
</evidence>
<dbReference type="Gene3D" id="3.40.50.2000">
    <property type="entry name" value="Glycogen Phosphorylase B"/>
    <property type="match status" value="2"/>
</dbReference>
<reference evidence="9" key="1">
    <citation type="journal article" date="2022" name="Int. J. Syst. Evol. Microbiol.">
        <title>Pseudomonas aegrilactucae sp. nov. and Pseudomonas morbosilactucae sp. nov., pathogens causing bacterial rot of lettuce in Japan.</title>
        <authorList>
            <person name="Sawada H."/>
            <person name="Fujikawa T."/>
            <person name="Satou M."/>
        </authorList>
    </citation>
    <scope>NUCLEOTIDE SEQUENCE</scope>
    <source>
        <strain evidence="9">0166_1</strain>
    </source>
</reference>
<feature type="domain" description="Glycosyltransferase subfamily 4-like N-terminal" evidence="8">
    <location>
        <begin position="435"/>
        <end position="638"/>
    </location>
</feature>
<keyword evidence="10" id="KW-1185">Reference proteome</keyword>
<evidence type="ECO:0000259" key="7">
    <source>
        <dbReference type="Pfam" id="PF00535"/>
    </source>
</evidence>
<accession>A0A9E7C2U3</accession>
<dbReference type="PANTHER" id="PTHR43179">
    <property type="entry name" value="RHAMNOSYLTRANSFERASE WBBL"/>
    <property type="match status" value="1"/>
</dbReference>
<dbReference type="Gene3D" id="3.90.550.10">
    <property type="entry name" value="Spore Coat Polysaccharide Biosynthesis Protein SpsA, Chain A"/>
    <property type="match status" value="1"/>
</dbReference>
<feature type="region of interest" description="Disordered" evidence="6">
    <location>
        <begin position="820"/>
        <end position="839"/>
    </location>
</feature>